<protein>
    <submittedName>
        <fullName evidence="6">Putative conserved alanine rich membrane protein</fullName>
    </submittedName>
</protein>
<dbReference type="Proteomes" id="UP000030300">
    <property type="component" value="Chromosome"/>
</dbReference>
<dbReference type="RefSeq" id="WP_052138119.1">
    <property type="nucleotide sequence ID" value="NZ_BJMC01000025.1"/>
</dbReference>
<evidence type="ECO:0000313" key="6">
    <source>
        <dbReference type="EMBL" id="AIY19648.2"/>
    </source>
</evidence>
<keyword evidence="2" id="KW-1003">Cell membrane</keyword>
<comment type="subcellular location">
    <subcellularLocation>
        <location evidence="1">Cell membrane</location>
        <topology evidence="1">Multi-pass membrane protein</topology>
    </subcellularLocation>
</comment>
<evidence type="ECO:0000256" key="1">
    <source>
        <dbReference type="ARBA" id="ARBA00004651"/>
    </source>
</evidence>
<dbReference type="KEGG" id="psim:KR76_01620"/>
<evidence type="ECO:0000256" key="4">
    <source>
        <dbReference type="ARBA" id="ARBA00022989"/>
    </source>
</evidence>
<accession>A0A0A1DSX3</accession>
<dbReference type="GO" id="GO:0005886">
    <property type="term" value="C:plasma membrane"/>
    <property type="evidence" value="ECO:0007669"/>
    <property type="project" value="UniProtKB-SubCell"/>
</dbReference>
<dbReference type="STRING" id="2045.KR76_01620"/>
<organism evidence="6 7">
    <name type="scientific">Nocardioides simplex</name>
    <name type="common">Arthrobacter simplex</name>
    <dbReference type="NCBI Taxonomy" id="2045"/>
    <lineage>
        <taxon>Bacteria</taxon>
        <taxon>Bacillati</taxon>
        <taxon>Actinomycetota</taxon>
        <taxon>Actinomycetes</taxon>
        <taxon>Propionibacteriales</taxon>
        <taxon>Nocardioidaceae</taxon>
        <taxon>Pimelobacter</taxon>
    </lineage>
</organism>
<reference evidence="6 7" key="1">
    <citation type="journal article" date="2015" name="Genome Announc.">
        <title>Complete Genome Sequence of Steroid-Transforming Nocardioides simplex VKM Ac-2033D.</title>
        <authorList>
            <person name="Shtratnikova V.Y."/>
            <person name="Schelkunov M.I."/>
            <person name="Pekov Y.A."/>
            <person name="Fokina V.V."/>
            <person name="Logacheva M.D."/>
            <person name="Sokolov S.L."/>
            <person name="Bragin E.Y."/>
            <person name="Ashapkin V.V."/>
            <person name="Donova M.V."/>
        </authorList>
    </citation>
    <scope>NUCLEOTIDE SEQUENCE [LARGE SCALE GENOMIC DNA]</scope>
    <source>
        <strain evidence="6 7">VKM Ac-2033D</strain>
    </source>
</reference>
<dbReference type="PANTHER" id="PTHR35007">
    <property type="entry name" value="INTEGRAL MEMBRANE PROTEIN-RELATED"/>
    <property type="match status" value="1"/>
</dbReference>
<evidence type="ECO:0000256" key="2">
    <source>
        <dbReference type="ARBA" id="ARBA00022475"/>
    </source>
</evidence>
<keyword evidence="5" id="KW-0472">Membrane</keyword>
<dbReference type="EMBL" id="CP009896">
    <property type="protein sequence ID" value="AIY19648.2"/>
    <property type="molecule type" value="Genomic_DNA"/>
</dbReference>
<sequence>MSALAAASAAIACSLAGAVLLLTPHRPRLSRPGQPAPDAARSGTGSDIGSDIAVSAPGLLRRGRPVWAALAGAGAAVFLGGVLALPAGLVAAAATWIAATRVEPPSVRRRRELVRRDLPHVVTLLAAALRSGLDPAAAIDLVCRALPGPASARLGPTAARLHLGGDVAAVWAGLAHDPELAPLGRTLARTHRTGAPVVAAVERLAADLAAHARSEVEDRARAVGVRAAVPLGLCLLPAFLLLGIVPLAVSLAATIV</sequence>
<dbReference type="Pfam" id="PF00482">
    <property type="entry name" value="T2SSF"/>
    <property type="match status" value="1"/>
</dbReference>
<evidence type="ECO:0000256" key="3">
    <source>
        <dbReference type="ARBA" id="ARBA00022692"/>
    </source>
</evidence>
<proteinExistence type="predicted"/>
<keyword evidence="4" id="KW-1133">Transmembrane helix</keyword>
<evidence type="ECO:0000313" key="7">
    <source>
        <dbReference type="Proteomes" id="UP000030300"/>
    </source>
</evidence>
<keyword evidence="3" id="KW-0812">Transmembrane</keyword>
<dbReference type="InterPro" id="IPR018076">
    <property type="entry name" value="T2SS_GspF_dom"/>
</dbReference>
<dbReference type="AlphaFoldDB" id="A0A0A1DSX3"/>
<dbReference type="GeneID" id="96607692"/>
<dbReference type="PANTHER" id="PTHR35007:SF3">
    <property type="entry name" value="POSSIBLE CONSERVED ALANINE RICH MEMBRANE PROTEIN"/>
    <property type="match status" value="1"/>
</dbReference>
<dbReference type="HOGENOM" id="CLU_064089_0_1_11"/>
<keyword evidence="7" id="KW-1185">Reference proteome</keyword>
<dbReference type="OrthoDB" id="3267562at2"/>
<name>A0A0A1DSX3_NOCSI</name>
<gene>
    <name evidence="6" type="ORF">KR76_01620</name>
</gene>
<dbReference type="eggNOG" id="COG2064">
    <property type="taxonomic scope" value="Bacteria"/>
</dbReference>
<evidence type="ECO:0000256" key="5">
    <source>
        <dbReference type="ARBA" id="ARBA00023136"/>
    </source>
</evidence>